<proteinExistence type="predicted"/>
<organism evidence="2 3">
    <name type="scientific">Ohtaekwangia kribbensis</name>
    <dbReference type="NCBI Taxonomy" id="688913"/>
    <lineage>
        <taxon>Bacteria</taxon>
        <taxon>Pseudomonadati</taxon>
        <taxon>Bacteroidota</taxon>
        <taxon>Cytophagia</taxon>
        <taxon>Cytophagales</taxon>
        <taxon>Fulvivirgaceae</taxon>
        <taxon>Ohtaekwangia</taxon>
    </lineage>
</organism>
<gene>
    <name evidence="2" type="ORF">ACFQ21_06220</name>
</gene>
<sequence>MKHTPEIEFKPAAAIRSFQEDKLKELLVYLQKYSLFYQRHFANHSIDIASIKTLEDLQRIPPTTKDDLQQNNWDFLAASKSDIVEFASTSGTLGKPVTLALTDNDLHRLAYNECISFACADGTPDDLYQLMLTLDRQFMAGIAYYEGIRKLGAGLVRVGPGLPAMQWETIERLKPTALVAVPSFIVKLIEYARQNGIDPNKSSVKKAICIGEGLRTGAFDLNIIGQKIKDAWNIDLYSTYASSEMQTAFTECKQGIGGHHHPELLIVEVLDDNGKPVPAGEPGEVTITTLGVEGMPLLRYKTGDIAVAYTEPCACGRTTLRLGPVLGRKQQLIKLKGTTIYPPGIFELLNEMSSIRDYVVEASTGELGTDELKLHLLVSEEMKDDIKKRLSTIFQSRLRVVPEIYFASAQELEKLQFGKMDRKIRKFIDNRNF</sequence>
<dbReference type="Gene3D" id="3.40.50.12780">
    <property type="entry name" value="N-terminal domain of ligase-like"/>
    <property type="match status" value="1"/>
</dbReference>
<reference evidence="3" key="1">
    <citation type="journal article" date="2019" name="Int. J. Syst. Evol. Microbiol.">
        <title>The Global Catalogue of Microorganisms (GCM) 10K type strain sequencing project: providing services to taxonomists for standard genome sequencing and annotation.</title>
        <authorList>
            <consortium name="The Broad Institute Genomics Platform"/>
            <consortium name="The Broad Institute Genome Sequencing Center for Infectious Disease"/>
            <person name="Wu L."/>
            <person name="Ma J."/>
        </authorList>
    </citation>
    <scope>NUCLEOTIDE SEQUENCE [LARGE SCALE GENOMIC DNA]</scope>
    <source>
        <strain evidence="3">CCUG 58938</strain>
    </source>
</reference>
<dbReference type="Gene3D" id="3.30.300.30">
    <property type="match status" value="1"/>
</dbReference>
<name>A0ABW3K112_9BACT</name>
<dbReference type="EMBL" id="JBHTKA010000001">
    <property type="protein sequence ID" value="MFD0998893.1"/>
    <property type="molecule type" value="Genomic_DNA"/>
</dbReference>
<comment type="caution">
    <text evidence="2">The sequence shown here is derived from an EMBL/GenBank/DDBJ whole genome shotgun (WGS) entry which is preliminary data.</text>
</comment>
<dbReference type="SUPFAM" id="SSF56801">
    <property type="entry name" value="Acetyl-CoA synthetase-like"/>
    <property type="match status" value="1"/>
</dbReference>
<evidence type="ECO:0000259" key="1">
    <source>
        <dbReference type="Pfam" id="PF00501"/>
    </source>
</evidence>
<dbReference type="Pfam" id="PF00501">
    <property type="entry name" value="AMP-binding"/>
    <property type="match status" value="1"/>
</dbReference>
<dbReference type="InterPro" id="IPR042099">
    <property type="entry name" value="ANL_N_sf"/>
</dbReference>
<keyword evidence="2" id="KW-0436">Ligase</keyword>
<keyword evidence="3" id="KW-1185">Reference proteome</keyword>
<dbReference type="InterPro" id="IPR045851">
    <property type="entry name" value="AMP-bd_C_sf"/>
</dbReference>
<evidence type="ECO:0000313" key="2">
    <source>
        <dbReference type="EMBL" id="MFD0998893.1"/>
    </source>
</evidence>
<dbReference type="PANTHER" id="PTHR43845:SF1">
    <property type="entry name" value="BLR5969 PROTEIN"/>
    <property type="match status" value="1"/>
</dbReference>
<feature type="domain" description="AMP-dependent synthetase/ligase" evidence="1">
    <location>
        <begin position="77"/>
        <end position="289"/>
    </location>
</feature>
<evidence type="ECO:0000313" key="3">
    <source>
        <dbReference type="Proteomes" id="UP001597112"/>
    </source>
</evidence>
<dbReference type="RefSeq" id="WP_377576353.1">
    <property type="nucleotide sequence ID" value="NZ_JBHTKA010000001.1"/>
</dbReference>
<dbReference type="GO" id="GO:0016874">
    <property type="term" value="F:ligase activity"/>
    <property type="evidence" value="ECO:0007669"/>
    <property type="project" value="UniProtKB-KW"/>
</dbReference>
<protein>
    <submittedName>
        <fullName evidence="2">Phenylacetate--CoA ligase family protein</fullName>
    </submittedName>
</protein>
<dbReference type="Proteomes" id="UP001597112">
    <property type="component" value="Unassembled WGS sequence"/>
</dbReference>
<dbReference type="PANTHER" id="PTHR43845">
    <property type="entry name" value="BLR5969 PROTEIN"/>
    <property type="match status" value="1"/>
</dbReference>
<accession>A0ABW3K112</accession>
<dbReference type="InterPro" id="IPR000873">
    <property type="entry name" value="AMP-dep_synth/lig_dom"/>
</dbReference>